<dbReference type="AlphaFoldDB" id="U2EF84"/>
<reference evidence="2 3" key="1">
    <citation type="journal article" date="2011" name="J. Bacteriol.">
        <title>Genome sequence of Haloplasma contractile, an unusual contractile bacterium from a deep-sea anoxic brine lake.</title>
        <authorList>
            <person name="Antunes A."/>
            <person name="Alam I."/>
            <person name="El Dorry H."/>
            <person name="Siam R."/>
            <person name="Robertson A."/>
            <person name="Bajic V.B."/>
            <person name="Stingl U."/>
        </authorList>
    </citation>
    <scope>NUCLEOTIDE SEQUENCE [LARGE SCALE GENOMIC DNA]</scope>
    <source>
        <strain evidence="2 3">SSD-17B</strain>
    </source>
</reference>
<dbReference type="RefSeq" id="WP_008826666.1">
    <property type="nucleotide sequence ID" value="NZ_AFNU02000002.1"/>
</dbReference>
<dbReference type="EMBL" id="AFNU02000002">
    <property type="protein sequence ID" value="ERJ13341.1"/>
    <property type="molecule type" value="Genomic_DNA"/>
</dbReference>
<protein>
    <submittedName>
        <fullName evidence="2">Uncharacterized protein</fullName>
    </submittedName>
</protein>
<feature type="transmembrane region" description="Helical" evidence="1">
    <location>
        <begin position="7"/>
        <end position="25"/>
    </location>
</feature>
<name>U2EF84_9MOLU</name>
<organism evidence="2 3">
    <name type="scientific">Haloplasma contractile SSD-17B</name>
    <dbReference type="NCBI Taxonomy" id="1033810"/>
    <lineage>
        <taxon>Bacteria</taxon>
        <taxon>Bacillati</taxon>
        <taxon>Mycoplasmatota</taxon>
        <taxon>Mollicutes</taxon>
        <taxon>Haloplasmatales</taxon>
        <taxon>Haloplasmataceae</taxon>
        <taxon>Haloplasma</taxon>
    </lineage>
</organism>
<gene>
    <name evidence="2" type="ORF">HLPCO_000970</name>
</gene>
<keyword evidence="1" id="KW-0812">Transmembrane</keyword>
<comment type="caution">
    <text evidence="2">The sequence shown here is derived from an EMBL/GenBank/DDBJ whole genome shotgun (WGS) entry which is preliminary data.</text>
</comment>
<dbReference type="InParanoid" id="U2EF84"/>
<evidence type="ECO:0000313" key="3">
    <source>
        <dbReference type="Proteomes" id="UP000005707"/>
    </source>
</evidence>
<dbReference type="Proteomes" id="UP000005707">
    <property type="component" value="Unassembled WGS sequence"/>
</dbReference>
<keyword evidence="1" id="KW-1133">Transmembrane helix</keyword>
<reference evidence="2 3" key="2">
    <citation type="journal article" date="2013" name="PLoS ONE">
        <title>INDIGO - INtegrated Data Warehouse of MIcrobial GenOmes with Examples from the Red Sea Extremophiles.</title>
        <authorList>
            <person name="Alam I."/>
            <person name="Antunes A."/>
            <person name="Kamau A.A."/>
            <person name="Ba Alawi W."/>
            <person name="Kalkatawi M."/>
            <person name="Stingl U."/>
            <person name="Bajic V.B."/>
        </authorList>
    </citation>
    <scope>NUCLEOTIDE SEQUENCE [LARGE SCALE GENOMIC DNA]</scope>
    <source>
        <strain evidence="2 3">SSD-17B</strain>
    </source>
</reference>
<keyword evidence="3" id="KW-1185">Reference proteome</keyword>
<keyword evidence="1" id="KW-0472">Membrane</keyword>
<evidence type="ECO:0000313" key="2">
    <source>
        <dbReference type="EMBL" id="ERJ13341.1"/>
    </source>
</evidence>
<evidence type="ECO:0000256" key="1">
    <source>
        <dbReference type="SAM" id="Phobius"/>
    </source>
</evidence>
<proteinExistence type="predicted"/>
<sequence>MTVKERLIIGITIILWIVVISNFHIPTFFTNIKVDEECAISYQEYKIPISMISVAINNDGYIFIYMEKSGHRLITKYNNEGEFIHTIVVGKFSEGGELFINEDNVLSLVNDRSIKKTIPMKSIKKQVMDI</sequence>
<accession>U2EF84</accession>